<reference evidence="2" key="1">
    <citation type="journal article" date="2021" name="PeerJ">
        <title>Extensive microbial diversity within the chicken gut microbiome revealed by metagenomics and culture.</title>
        <authorList>
            <person name="Gilroy R."/>
            <person name="Ravi A."/>
            <person name="Getino M."/>
            <person name="Pursley I."/>
            <person name="Horton D.L."/>
            <person name="Alikhan N.F."/>
            <person name="Baker D."/>
            <person name="Gharbi K."/>
            <person name="Hall N."/>
            <person name="Watson M."/>
            <person name="Adriaenssens E.M."/>
            <person name="Foster-Nyarko E."/>
            <person name="Jarju S."/>
            <person name="Secka A."/>
            <person name="Antonio M."/>
            <person name="Oren A."/>
            <person name="Chaudhuri R.R."/>
            <person name="La Ragione R."/>
            <person name="Hildebrand F."/>
            <person name="Pallen M.J."/>
        </authorList>
    </citation>
    <scope>NUCLEOTIDE SEQUENCE</scope>
    <source>
        <strain evidence="2">ChiHejej3B27-2180</strain>
    </source>
</reference>
<dbReference type="AlphaFoldDB" id="A0A9D1QNR3"/>
<dbReference type="InterPro" id="IPR000836">
    <property type="entry name" value="PRTase_dom"/>
</dbReference>
<accession>A0A9D1QNR3</accession>
<organism evidence="2 3">
    <name type="scientific">Candidatus Limosilactobacillus merdipullorum</name>
    <dbReference type="NCBI Taxonomy" id="2838653"/>
    <lineage>
        <taxon>Bacteria</taxon>
        <taxon>Bacillati</taxon>
        <taxon>Bacillota</taxon>
        <taxon>Bacilli</taxon>
        <taxon>Lactobacillales</taxon>
        <taxon>Lactobacillaceae</taxon>
        <taxon>Limosilactobacillus</taxon>
    </lineage>
</organism>
<dbReference type="EMBL" id="DXGK01000083">
    <property type="protein sequence ID" value="HIW70547.1"/>
    <property type="molecule type" value="Genomic_DNA"/>
</dbReference>
<sequence length="187" mass="20525">MKKFYTLKVGALTRQLPLVKINKDTMIANFMLLGDDQMARTAARMLAKKIDLHSFDYIATVESNGVPLAHDLSLLADRSRSIVIRKKVRNYMAQPLKVRVSSLITSGEELVLDGRDAQRVNGKKVMLVDDVINTGSTMAASELALKKAGAAVVGRLAVIAEGHAAFRRDIQYLADMPLFNPDGSPKE</sequence>
<feature type="domain" description="Phosphoribosyltransferase" evidence="1">
    <location>
        <begin position="38"/>
        <end position="169"/>
    </location>
</feature>
<evidence type="ECO:0000313" key="2">
    <source>
        <dbReference type="EMBL" id="HIW70547.1"/>
    </source>
</evidence>
<dbReference type="InterPro" id="IPR029057">
    <property type="entry name" value="PRTase-like"/>
</dbReference>
<dbReference type="SUPFAM" id="SSF53271">
    <property type="entry name" value="PRTase-like"/>
    <property type="match status" value="1"/>
</dbReference>
<dbReference type="EC" id="2.4.2.7" evidence="2"/>
<name>A0A9D1QNR3_9LACO</name>
<dbReference type="Gene3D" id="3.40.50.2020">
    <property type="match status" value="1"/>
</dbReference>
<dbReference type="PANTHER" id="PTHR43218:SF1">
    <property type="entry name" value="PHOSPHORIBOSYLTRANSFERASE"/>
    <property type="match status" value="1"/>
</dbReference>
<dbReference type="CDD" id="cd06223">
    <property type="entry name" value="PRTases_typeI"/>
    <property type="match status" value="1"/>
</dbReference>
<keyword evidence="2" id="KW-0808">Transferase</keyword>
<evidence type="ECO:0000259" key="1">
    <source>
        <dbReference type="Pfam" id="PF00156"/>
    </source>
</evidence>
<proteinExistence type="predicted"/>
<gene>
    <name evidence="2" type="ORF">H9876_04125</name>
</gene>
<protein>
    <submittedName>
        <fullName evidence="2">Adenine phosphoribosyltransferase</fullName>
        <ecNumber evidence="2">2.4.2.7</ecNumber>
    </submittedName>
</protein>
<reference evidence="2" key="2">
    <citation type="submission" date="2021-04" db="EMBL/GenBank/DDBJ databases">
        <authorList>
            <person name="Gilroy R."/>
        </authorList>
    </citation>
    <scope>NUCLEOTIDE SEQUENCE</scope>
    <source>
        <strain evidence="2">ChiHejej3B27-2180</strain>
    </source>
</reference>
<evidence type="ECO:0000313" key="3">
    <source>
        <dbReference type="Proteomes" id="UP000886878"/>
    </source>
</evidence>
<dbReference type="Pfam" id="PF00156">
    <property type="entry name" value="Pribosyltran"/>
    <property type="match status" value="1"/>
</dbReference>
<dbReference type="Proteomes" id="UP000886878">
    <property type="component" value="Unassembled WGS sequence"/>
</dbReference>
<keyword evidence="2" id="KW-0328">Glycosyltransferase</keyword>
<dbReference type="GO" id="GO:0003999">
    <property type="term" value="F:adenine phosphoribosyltransferase activity"/>
    <property type="evidence" value="ECO:0007669"/>
    <property type="project" value="UniProtKB-EC"/>
</dbReference>
<dbReference type="PANTHER" id="PTHR43218">
    <property type="entry name" value="PHOSPHORIBOSYLTRANSFERASE-RELATED"/>
    <property type="match status" value="1"/>
</dbReference>
<dbReference type="NCBIfam" id="NF005592">
    <property type="entry name" value="PRK07322.1"/>
    <property type="match status" value="1"/>
</dbReference>
<comment type="caution">
    <text evidence="2">The sequence shown here is derived from an EMBL/GenBank/DDBJ whole genome shotgun (WGS) entry which is preliminary data.</text>
</comment>